<evidence type="ECO:0000256" key="5">
    <source>
        <dbReference type="ARBA" id="ARBA00023194"/>
    </source>
</evidence>
<dbReference type="GO" id="GO:0050157">
    <property type="term" value="F:ornithine racemase activity"/>
    <property type="evidence" value="ECO:0007669"/>
    <property type="project" value="UniProtKB-EC"/>
</dbReference>
<dbReference type="FunFam" id="3.30.559.10:FF:000012">
    <property type="entry name" value="Non-ribosomal peptide synthetase"/>
    <property type="match status" value="1"/>
</dbReference>
<dbReference type="FunFam" id="3.40.50.980:FF:000002">
    <property type="entry name" value="Enterobactin synthetase component F"/>
    <property type="match status" value="1"/>
</dbReference>
<dbReference type="GO" id="GO:0008610">
    <property type="term" value="P:lipid biosynthetic process"/>
    <property type="evidence" value="ECO:0007669"/>
    <property type="project" value="UniProtKB-ARBA"/>
</dbReference>
<dbReference type="Gene3D" id="2.30.38.10">
    <property type="entry name" value="Luciferase, Domain 3"/>
    <property type="match status" value="1"/>
</dbReference>
<dbReference type="GO" id="GO:0043041">
    <property type="term" value="P:amino acid activation for nonribosomal peptide biosynthetic process"/>
    <property type="evidence" value="ECO:0007669"/>
    <property type="project" value="UniProtKB-ARBA"/>
</dbReference>
<evidence type="ECO:0000313" key="7">
    <source>
        <dbReference type="EMBL" id="VEP16803.1"/>
    </source>
</evidence>
<evidence type="ECO:0000256" key="4">
    <source>
        <dbReference type="ARBA" id="ARBA00022553"/>
    </source>
</evidence>
<accession>A0A563VZV9</accession>
<dbReference type="InterPro" id="IPR001242">
    <property type="entry name" value="Condensation_dom"/>
</dbReference>
<dbReference type="Pfam" id="PF00668">
    <property type="entry name" value="Condensation"/>
    <property type="match status" value="2"/>
</dbReference>
<dbReference type="RefSeq" id="WP_144863256.1">
    <property type="nucleotide sequence ID" value="NZ_LR213769.1"/>
</dbReference>
<dbReference type="PANTHER" id="PTHR45398">
    <property type="match status" value="1"/>
</dbReference>
<proteinExistence type="inferred from homology"/>
<organism evidence="7 8">
    <name type="scientific">Hyella patelloides LEGE 07179</name>
    <dbReference type="NCBI Taxonomy" id="945734"/>
    <lineage>
        <taxon>Bacteria</taxon>
        <taxon>Bacillati</taxon>
        <taxon>Cyanobacteriota</taxon>
        <taxon>Cyanophyceae</taxon>
        <taxon>Pleurocapsales</taxon>
        <taxon>Hyellaceae</taxon>
        <taxon>Hyella</taxon>
    </lineage>
</organism>
<dbReference type="InterPro" id="IPR025110">
    <property type="entry name" value="AMP-bd_C"/>
</dbReference>
<keyword evidence="3" id="KW-0596">Phosphopantetheine</keyword>
<dbReference type="InterPro" id="IPR000873">
    <property type="entry name" value="AMP-dep_synth/lig_dom"/>
</dbReference>
<dbReference type="InterPro" id="IPR006162">
    <property type="entry name" value="Ppantetheine_attach_site"/>
</dbReference>
<dbReference type="Gene3D" id="1.10.1200.10">
    <property type="entry name" value="ACP-like"/>
    <property type="match status" value="1"/>
</dbReference>
<dbReference type="InterPro" id="IPR045851">
    <property type="entry name" value="AMP-bd_C_sf"/>
</dbReference>
<dbReference type="Pfam" id="PF13193">
    <property type="entry name" value="AMP-binding_C"/>
    <property type="match status" value="1"/>
</dbReference>
<reference evidence="7 8" key="1">
    <citation type="submission" date="2019-01" db="EMBL/GenBank/DDBJ databases">
        <authorList>
            <person name="Brito A."/>
        </authorList>
    </citation>
    <scope>NUCLEOTIDE SEQUENCE [LARGE SCALE GENOMIC DNA]</scope>
    <source>
        <strain evidence="7">1</strain>
    </source>
</reference>
<dbReference type="CDD" id="cd17643">
    <property type="entry name" value="A_NRPS_Cytc1-like"/>
    <property type="match status" value="1"/>
</dbReference>
<gene>
    <name evidence="7" type="ORF">H1P_50008</name>
</gene>
<dbReference type="NCBIfam" id="TIGR01733">
    <property type="entry name" value="AA-adenyl-dom"/>
    <property type="match status" value="1"/>
</dbReference>
<dbReference type="GO" id="GO:0031177">
    <property type="term" value="F:phosphopantetheine binding"/>
    <property type="evidence" value="ECO:0007669"/>
    <property type="project" value="InterPro"/>
</dbReference>
<keyword evidence="8" id="KW-1185">Reference proteome</keyword>
<dbReference type="FunFam" id="3.30.300.30:FF:000010">
    <property type="entry name" value="Enterobactin synthetase component F"/>
    <property type="match status" value="1"/>
</dbReference>
<dbReference type="SMART" id="SM00823">
    <property type="entry name" value="PKS_PP"/>
    <property type="match status" value="1"/>
</dbReference>
<keyword evidence="4" id="KW-0597">Phosphoprotein</keyword>
<dbReference type="PANTHER" id="PTHR45398:SF1">
    <property type="entry name" value="ENZYME, PUTATIVE (JCVI)-RELATED"/>
    <property type="match status" value="1"/>
</dbReference>
<dbReference type="FunFam" id="3.40.50.12780:FF:000012">
    <property type="entry name" value="Non-ribosomal peptide synthetase"/>
    <property type="match status" value="1"/>
</dbReference>
<dbReference type="InterPro" id="IPR020845">
    <property type="entry name" value="AMP-binding_CS"/>
</dbReference>
<keyword evidence="5" id="KW-0045">Antibiotic biosynthesis</keyword>
<dbReference type="Pfam" id="PF00501">
    <property type="entry name" value="AMP-binding"/>
    <property type="match status" value="1"/>
</dbReference>
<dbReference type="InterPro" id="IPR023213">
    <property type="entry name" value="CAT-like_dom_sf"/>
</dbReference>
<dbReference type="InterPro" id="IPR020806">
    <property type="entry name" value="PKS_PP-bd"/>
</dbReference>
<dbReference type="PROSITE" id="PS00012">
    <property type="entry name" value="PHOSPHOPANTETHEINE"/>
    <property type="match status" value="1"/>
</dbReference>
<sequence length="1604" mass="180109">MDEAKKKDLLKKAELVQEQEKLLLLLLSEEGINLTVKKEKIAPRQHQINTISLSYTQEGLWFLSQLEPDNPFYNLSAAVSLMGNLDVIALQQSLTEIVGRHEILRTNIVTIDDRPVQVINANSTISLSTIDLKACPPSSQSAEVEKVAAQVSQQPFDFKNDTLVRFTLLELAENNHVLLITIHHIISDGYSWGILIQEIGELYQAFSQKKFPALSNPPIQYGDYALWQREQLERGKLEKLVNYWKQQLSGIPPLLELPSDRPRPPIQSFQGSIKSSYLSAQLTQQLKQLSQASGTSLFMTLEAAFAVLMHRYSRQSDIVIGSPIANRNLPEIEGLIGFFANNLVLRTQFKEGMTFLELLSQVRQTTLEGYEHQELPFGKMVDELQPERDLNRNPLFQVMFSLQNAPLPSLELPNLNLSPVVNFKSGTARFDLEVNFWEEKEGLKGDWLYSTDLFDGSTIDRMMGHFQTLLEGIVANPNQKVSQLPLITPSEYQLLAEWNNTKVEYPQDRSIHQLFEAQVEKNPNAVAIKFEEQELTYAELNQRANQLAHYLQSLGVKPEVLVGICIERSLLMIIGILGILKAGGAYVPLNPAYPPERLAYMLDDSQVQVLVTHSNLVALLSEHQGQLVCLDRDEEVITQESQDNCLSEVNPKNLAYVIYTSGSTGLPKGVLVNHNNVGRLLAATESWFKFSPSDVWTLFHSYAFDFSVWEIWGALIYGGQLVIVPYWVSREPEAFYQLLCQERVTILNQTPSAFKQLMRAEETVKTTQKLSLRQVIFGGEALDIQSLKPWFDRHGDRSPQLVNMYGITETTVHVTYHPLTKADLKSTGSVIGSAIPDLQIYILDKHLQPVPIGIPGEIHISGAGVTRGYLNRPELTASRFITNPFVGAIRAMRSESFRESPLLYKTGDLARYLSNGDIEYLGRIDNQVKIRGFRIELGEIEANLGKHPGIQENVVIIREDRPGIKQIVAYVVLNQKLESASRELRQFLKQKLPDYLVPSAFVVLDALPLSPNSKCDRRALPKPERINSEIDSIAPSTPKEKTLASIWAKVLRLEQVGINQNFFELGGDSILGIQIVAQANQAGLKLTIKELFQYQTISELATVVTSANVSQAEQGLVTGKVPLTPIQHWFFEQQLAESHHWNMAWLLEVEPNLKPEFLEQAVGQLLVHHDSLRLKFTPTPSGWQQEYTQPKSDIPFTVIDLSALESEQQTHQLETTATQLQSSLDLASGDLAKVVLFRLGSKSDRSTTFCDRLLLIAHHLVIDGVSWRIILEDLFTAYQQLEASKTIKLPAKTTSWQAWSEKITEYAESKALEKELDYWLQIKSDLAVGEARCDRISKIPLDYPEGKAENTVGSVGQISVSLTEAQTRTLLQEVPAVYNTQINDILLTALVQSLTQWTKTDSLLINLEGHGREELFAEIDLSRTVGWFTSISPVLLEYKPSSSLGEGIKSVKEQLRQVPNKGIGYGILRYLSPQTETTKQLPPVQISFNYLGQLDGAFNQGAILGLATESVGATRSQSGKRRYLLDIDSLIVDGKLRIDWNYSQNLHQSSTIEALAKNFLEKLQNLIAHCQEPKAGGYSPSDFSLARLSQTQLDLLMAKINQNN</sequence>
<dbReference type="EMBL" id="CAACVJ010000445">
    <property type="protein sequence ID" value="VEP16803.1"/>
    <property type="molecule type" value="Genomic_DNA"/>
</dbReference>
<evidence type="ECO:0000256" key="2">
    <source>
        <dbReference type="ARBA" id="ARBA00006432"/>
    </source>
</evidence>
<dbReference type="Proteomes" id="UP000320055">
    <property type="component" value="Unassembled WGS sequence"/>
</dbReference>
<dbReference type="InterPro" id="IPR010071">
    <property type="entry name" value="AA_adenyl_dom"/>
</dbReference>
<dbReference type="Gene3D" id="3.30.300.30">
    <property type="match status" value="1"/>
</dbReference>
<dbReference type="SUPFAM" id="SSF56801">
    <property type="entry name" value="Acetyl-CoA synthetase-like"/>
    <property type="match status" value="1"/>
</dbReference>
<evidence type="ECO:0000256" key="3">
    <source>
        <dbReference type="ARBA" id="ARBA00022450"/>
    </source>
</evidence>
<dbReference type="InterPro" id="IPR009081">
    <property type="entry name" value="PP-bd_ACP"/>
</dbReference>
<comment type="cofactor">
    <cofactor evidence="1">
        <name>pantetheine 4'-phosphate</name>
        <dbReference type="ChEBI" id="CHEBI:47942"/>
    </cofactor>
</comment>
<dbReference type="GO" id="GO:0017000">
    <property type="term" value="P:antibiotic biosynthetic process"/>
    <property type="evidence" value="ECO:0007669"/>
    <property type="project" value="UniProtKB-KW"/>
</dbReference>
<protein>
    <submittedName>
        <fullName evidence="7">Amino acid adenylation domain protein</fullName>
        <ecNumber evidence="7">5.1.1.12</ecNumber>
    </submittedName>
</protein>
<feature type="domain" description="Carrier" evidence="6">
    <location>
        <begin position="1034"/>
        <end position="1108"/>
    </location>
</feature>
<dbReference type="CDD" id="cd19531">
    <property type="entry name" value="LCL_NRPS-like"/>
    <property type="match status" value="1"/>
</dbReference>
<comment type="similarity">
    <text evidence="2">Belongs to the ATP-dependent AMP-binding enzyme family.</text>
</comment>
<dbReference type="InterPro" id="IPR010060">
    <property type="entry name" value="NRPS_synth"/>
</dbReference>
<dbReference type="Gene3D" id="3.30.559.10">
    <property type="entry name" value="Chloramphenicol acetyltransferase-like domain"/>
    <property type="match status" value="2"/>
</dbReference>
<dbReference type="Pfam" id="PF00550">
    <property type="entry name" value="PP-binding"/>
    <property type="match status" value="1"/>
</dbReference>
<dbReference type="OrthoDB" id="9778383at2"/>
<keyword evidence="7" id="KW-0413">Isomerase</keyword>
<dbReference type="PROSITE" id="PS00455">
    <property type="entry name" value="AMP_BINDING"/>
    <property type="match status" value="1"/>
</dbReference>
<dbReference type="InterPro" id="IPR036736">
    <property type="entry name" value="ACP-like_sf"/>
</dbReference>
<dbReference type="GO" id="GO:0044550">
    <property type="term" value="P:secondary metabolite biosynthetic process"/>
    <property type="evidence" value="ECO:0007669"/>
    <property type="project" value="UniProtKB-ARBA"/>
</dbReference>
<dbReference type="CDD" id="cd19534">
    <property type="entry name" value="E_NRPS"/>
    <property type="match status" value="1"/>
</dbReference>
<dbReference type="NCBIfam" id="TIGR01720">
    <property type="entry name" value="NRPS-para261"/>
    <property type="match status" value="1"/>
</dbReference>
<dbReference type="FunFam" id="3.40.50.980:FF:000001">
    <property type="entry name" value="Non-ribosomal peptide synthetase"/>
    <property type="match status" value="1"/>
</dbReference>
<evidence type="ECO:0000256" key="1">
    <source>
        <dbReference type="ARBA" id="ARBA00001957"/>
    </source>
</evidence>
<evidence type="ECO:0000259" key="6">
    <source>
        <dbReference type="PROSITE" id="PS50075"/>
    </source>
</evidence>
<name>A0A563VZV9_9CYAN</name>
<dbReference type="PROSITE" id="PS50075">
    <property type="entry name" value="CARRIER"/>
    <property type="match status" value="1"/>
</dbReference>
<dbReference type="Gene3D" id="3.30.559.30">
    <property type="entry name" value="Nonribosomal peptide synthetase, condensation domain"/>
    <property type="match status" value="2"/>
</dbReference>
<dbReference type="SUPFAM" id="SSF52777">
    <property type="entry name" value="CoA-dependent acyltransferases"/>
    <property type="match status" value="4"/>
</dbReference>
<evidence type="ECO:0000313" key="8">
    <source>
        <dbReference type="Proteomes" id="UP000320055"/>
    </source>
</evidence>
<dbReference type="EC" id="5.1.1.12" evidence="7"/>
<dbReference type="Gene3D" id="3.40.50.980">
    <property type="match status" value="2"/>
</dbReference>
<dbReference type="FunFam" id="1.10.1200.10:FF:000005">
    <property type="entry name" value="Nonribosomal peptide synthetase 1"/>
    <property type="match status" value="1"/>
</dbReference>
<dbReference type="SUPFAM" id="SSF47336">
    <property type="entry name" value="ACP-like"/>
    <property type="match status" value="1"/>
</dbReference>